<proteinExistence type="predicted"/>
<protein>
    <submittedName>
        <fullName evidence="1">Uncharacterized protein</fullName>
    </submittedName>
</protein>
<dbReference type="Proteomes" id="UP000287651">
    <property type="component" value="Unassembled WGS sequence"/>
</dbReference>
<organism evidence="1 2">
    <name type="scientific">Ensete ventricosum</name>
    <name type="common">Abyssinian banana</name>
    <name type="synonym">Musa ensete</name>
    <dbReference type="NCBI Taxonomy" id="4639"/>
    <lineage>
        <taxon>Eukaryota</taxon>
        <taxon>Viridiplantae</taxon>
        <taxon>Streptophyta</taxon>
        <taxon>Embryophyta</taxon>
        <taxon>Tracheophyta</taxon>
        <taxon>Spermatophyta</taxon>
        <taxon>Magnoliopsida</taxon>
        <taxon>Liliopsida</taxon>
        <taxon>Zingiberales</taxon>
        <taxon>Musaceae</taxon>
        <taxon>Ensete</taxon>
    </lineage>
</organism>
<dbReference type="EMBL" id="AMZH03006548">
    <property type="protein sequence ID" value="RRT63573.1"/>
    <property type="molecule type" value="Genomic_DNA"/>
</dbReference>
<evidence type="ECO:0000313" key="1">
    <source>
        <dbReference type="EMBL" id="RRT63573.1"/>
    </source>
</evidence>
<accession>A0A426ZHU3</accession>
<evidence type="ECO:0000313" key="2">
    <source>
        <dbReference type="Proteomes" id="UP000287651"/>
    </source>
</evidence>
<dbReference type="AlphaFoldDB" id="A0A426ZHU3"/>
<sequence length="163" mass="16843">MVCTIPVSAWTWLVRPRKASVVTMSGAGFDASEGNPGSVMILQKRLGVSTAVVASSIGRGWSGSVRCSVPESPNGCSGDMDPLSSAKNVRGESGACLVDMFHLCDYGASTAGSGPCALARPRTSRYGVEAWPDEWGSRTRLGRPAIGVVELGSGGNTPARVGR</sequence>
<gene>
    <name evidence="1" type="ORF">B296_00035400</name>
</gene>
<reference evidence="1 2" key="1">
    <citation type="journal article" date="2014" name="Agronomy (Basel)">
        <title>A Draft Genome Sequence for Ensete ventricosum, the Drought-Tolerant Tree Against Hunger.</title>
        <authorList>
            <person name="Harrison J."/>
            <person name="Moore K.A."/>
            <person name="Paszkiewicz K."/>
            <person name="Jones T."/>
            <person name="Grant M."/>
            <person name="Ambacheew D."/>
            <person name="Muzemil S."/>
            <person name="Studholme D.J."/>
        </authorList>
    </citation>
    <scope>NUCLEOTIDE SEQUENCE [LARGE SCALE GENOMIC DNA]</scope>
</reference>
<comment type="caution">
    <text evidence="1">The sequence shown here is derived from an EMBL/GenBank/DDBJ whole genome shotgun (WGS) entry which is preliminary data.</text>
</comment>
<name>A0A426ZHU3_ENSVE</name>